<feature type="compositionally biased region" description="Polar residues" evidence="7">
    <location>
        <begin position="777"/>
        <end position="797"/>
    </location>
</feature>
<reference evidence="9 10" key="1">
    <citation type="journal article" date="2023" name="Plant Dis.">
        <title>First Report of Diplodia intermedia Causing Canker and Dieback Diseases on Apple Trees in Canada.</title>
        <authorList>
            <person name="Ellouze W."/>
            <person name="Ilyukhin E."/>
            <person name="Sulman M."/>
            <person name="Ali S."/>
        </authorList>
    </citation>
    <scope>NUCLEOTIDE SEQUENCE [LARGE SCALE GENOMIC DNA]</scope>
    <source>
        <strain evidence="9 10">M45-28</strain>
    </source>
</reference>
<feature type="region of interest" description="Disordered" evidence="7">
    <location>
        <begin position="814"/>
        <end position="855"/>
    </location>
</feature>
<dbReference type="SUPFAM" id="SSF74650">
    <property type="entry name" value="Galactose mutarotase-like"/>
    <property type="match status" value="1"/>
</dbReference>
<dbReference type="PROSITE" id="PS00608">
    <property type="entry name" value="GLYCOSYL_HYDROL_F2_2"/>
    <property type="match status" value="1"/>
</dbReference>
<evidence type="ECO:0000313" key="9">
    <source>
        <dbReference type="EMBL" id="KAL1634227.1"/>
    </source>
</evidence>
<evidence type="ECO:0000259" key="8">
    <source>
        <dbReference type="SMART" id="SM01038"/>
    </source>
</evidence>
<accession>A0ABR3T3Z4</accession>
<feature type="compositionally biased region" description="Basic and acidic residues" evidence="7">
    <location>
        <begin position="843"/>
        <end position="855"/>
    </location>
</feature>
<gene>
    <name evidence="9" type="ORF">SLS58_010771</name>
</gene>
<dbReference type="SUPFAM" id="SSF51445">
    <property type="entry name" value="(Trans)glycosidases"/>
    <property type="match status" value="1"/>
</dbReference>
<dbReference type="SUPFAM" id="SSF49303">
    <property type="entry name" value="beta-Galactosidase/glucuronidase domain"/>
    <property type="match status" value="2"/>
</dbReference>
<feature type="compositionally biased region" description="Low complexity" evidence="7">
    <location>
        <begin position="819"/>
        <end position="835"/>
    </location>
</feature>
<dbReference type="Gene3D" id="2.60.120.260">
    <property type="entry name" value="Galactose-binding domain-like"/>
    <property type="match status" value="1"/>
</dbReference>
<dbReference type="InterPro" id="IPR013783">
    <property type="entry name" value="Ig-like_fold"/>
</dbReference>
<dbReference type="InterPro" id="IPR017853">
    <property type="entry name" value="GH"/>
</dbReference>
<dbReference type="PRINTS" id="PR00132">
    <property type="entry name" value="GLHYDRLASE2"/>
</dbReference>
<dbReference type="InterPro" id="IPR032312">
    <property type="entry name" value="LacZ_4"/>
</dbReference>
<dbReference type="InterPro" id="IPR006102">
    <property type="entry name" value="Ig-like_GH2"/>
</dbReference>
<evidence type="ECO:0000313" key="10">
    <source>
        <dbReference type="Proteomes" id="UP001521184"/>
    </source>
</evidence>
<evidence type="ECO:0000256" key="6">
    <source>
        <dbReference type="ARBA" id="ARBA00032230"/>
    </source>
</evidence>
<comment type="caution">
    <text evidence="9">The sequence shown here is derived from an EMBL/GenBank/DDBJ whole genome shotgun (WGS) entry which is preliminary data.</text>
</comment>
<evidence type="ECO:0000256" key="4">
    <source>
        <dbReference type="ARBA" id="ARBA00022801"/>
    </source>
</evidence>
<organism evidence="9 10">
    <name type="scientific">Diplodia intermedia</name>
    <dbReference type="NCBI Taxonomy" id="856260"/>
    <lineage>
        <taxon>Eukaryota</taxon>
        <taxon>Fungi</taxon>
        <taxon>Dikarya</taxon>
        <taxon>Ascomycota</taxon>
        <taxon>Pezizomycotina</taxon>
        <taxon>Dothideomycetes</taxon>
        <taxon>Dothideomycetes incertae sedis</taxon>
        <taxon>Botryosphaeriales</taxon>
        <taxon>Botryosphaeriaceae</taxon>
        <taxon>Diplodia</taxon>
    </lineage>
</organism>
<dbReference type="InterPro" id="IPR011013">
    <property type="entry name" value="Gal_mutarotase_sf_dom"/>
</dbReference>
<feature type="domain" description="Beta galactosidase small chain/" evidence="8">
    <location>
        <begin position="794"/>
        <end position="1098"/>
    </location>
</feature>
<dbReference type="Pfam" id="PF00703">
    <property type="entry name" value="Glyco_hydro_2"/>
    <property type="match status" value="1"/>
</dbReference>
<feature type="region of interest" description="Disordered" evidence="7">
    <location>
        <begin position="768"/>
        <end position="797"/>
    </location>
</feature>
<dbReference type="InterPro" id="IPR023232">
    <property type="entry name" value="Glyco_hydro_2_AS"/>
</dbReference>
<dbReference type="InterPro" id="IPR006103">
    <property type="entry name" value="Glyco_hydro_2_cat"/>
</dbReference>
<dbReference type="InterPro" id="IPR036156">
    <property type="entry name" value="Beta-gal/glucu_dom_sf"/>
</dbReference>
<evidence type="ECO:0000256" key="2">
    <source>
        <dbReference type="ARBA" id="ARBA00007401"/>
    </source>
</evidence>
<evidence type="ECO:0000256" key="5">
    <source>
        <dbReference type="ARBA" id="ARBA00023295"/>
    </source>
</evidence>
<dbReference type="Pfam" id="PF02836">
    <property type="entry name" value="Glyco_hydro_2_C"/>
    <property type="match status" value="1"/>
</dbReference>
<name>A0ABR3T3Z4_9PEZI</name>
<evidence type="ECO:0000256" key="3">
    <source>
        <dbReference type="ARBA" id="ARBA00012756"/>
    </source>
</evidence>
<dbReference type="Gene3D" id="2.70.98.10">
    <property type="match status" value="1"/>
</dbReference>
<evidence type="ECO:0000256" key="1">
    <source>
        <dbReference type="ARBA" id="ARBA00001412"/>
    </source>
</evidence>
<dbReference type="InterPro" id="IPR014718">
    <property type="entry name" value="GH-type_carb-bd"/>
</dbReference>
<keyword evidence="4" id="KW-0378">Hydrolase</keyword>
<dbReference type="SUPFAM" id="SSF49785">
    <property type="entry name" value="Galactose-binding domain-like"/>
    <property type="match status" value="1"/>
</dbReference>
<sequence>MADIPASRLLDIGIKLLELFHSIIVSQKMASHGESFSAAPDWSNLEVIHRNTLPPRASFFNYASTSAALSYDPAKSDSTVSLNGPWKFHYASSPYRTPEGFQTPGFDASAWPDIPVPSMWQMEGYGKPHYTNLPYPFPVDPPNVPLDDNPTGSYRRNFTVPKEWGDSQIRLRFEGVDSAFHVWINGEEVGYSQGARNPSEFDITPFLDFAGENTVAVSVYQWSDGSYLEDQDQWWLSGIFRDVNLLAFPKSHIQDFFAQTLLDDEYNNATLRVDVTVRGTGTLHLSLYDSDKSTLILDSSTDIPSPSTSPIRLDLALASPRKWTAEDPYLYHLALTLNNQQTVPHRIGVRSAAIRDGIFTVNGARVLFRGVNRHEHHPSRGRAVGPDLLRHDLLLMKTHNVNAIRTCHQPNDPRLYDLADELGFWVMDEADLETHGFACVEEEALSADEKRLPYEQRKALVYEAAGAWTSDNARWEQAYVDRVRQLVVRDRNHACVVLWSLGNEAFYGRNHRAMYAWAKANDPTRAVHYEGDVRAETADLFSLMYPELRALREFAAAWDGAAKEEEKKKPLVLCEFAHAMGNGPGGLREYMELFYEHPCLQGGWVWEWANHGLEATSPDGHKYYAYGGDFGDQPNDGTFVMDGLVRSDHSVGPGLLEYKKAIEPVQFVAADVAAGSATVINRYDFSSLEHLACSVSVVQDGSVTSLGAAHVPDILPGQKGAVTFPKLEPGRLREGSHLQLDWKLKHSTAWAEAGHEVATHQLLLRPYADDDDPAVNPSPSAAISASQTSPADLTITGPTSTWTFDLATGLLSSWKKKSSSPSSSTTTTENLLRSSPRLTFHRAPTDNDHGGGDAHDWAAKQLHLARPHRRGAVRWRQDENSNTVTVTTSHRYAPPVLEWGVDVHTTYVFHARRASDADTDADAVHITTVATAHGKNLPATFARVGWEFGIAAAALESVRWFGRGPGEGYRDKKASQRVGNWAVGKVDELWTGYEVPQECGNRADVRWVRFCGGDGLGLTAEFVGGGGVGNFAASRFGAEDVVKAGHPFELEGRGREGEVLVRLDVEHQGLGTASCGPEAFEGHRLEVGEGSEWRWEMVLS</sequence>
<dbReference type="Gene3D" id="2.60.40.10">
    <property type="entry name" value="Immunoglobulins"/>
    <property type="match status" value="2"/>
</dbReference>
<keyword evidence="10" id="KW-1185">Reference proteome</keyword>
<protein>
    <recommendedName>
        <fullName evidence="3">beta-galactosidase</fullName>
        <ecNumber evidence="3">3.2.1.23</ecNumber>
    </recommendedName>
    <alternativeName>
        <fullName evidence="6">Lactase</fullName>
    </alternativeName>
</protein>
<dbReference type="InterPro" id="IPR008979">
    <property type="entry name" value="Galactose-bd-like_sf"/>
</dbReference>
<dbReference type="Gene3D" id="3.20.20.80">
    <property type="entry name" value="Glycosidases"/>
    <property type="match status" value="1"/>
</dbReference>
<evidence type="ECO:0000256" key="7">
    <source>
        <dbReference type="SAM" id="MobiDB-lite"/>
    </source>
</evidence>
<dbReference type="EMBL" id="JAKEKT020000137">
    <property type="protein sequence ID" value="KAL1634227.1"/>
    <property type="molecule type" value="Genomic_DNA"/>
</dbReference>
<dbReference type="PANTHER" id="PTHR46323:SF2">
    <property type="entry name" value="BETA-GALACTOSIDASE"/>
    <property type="match status" value="1"/>
</dbReference>
<comment type="catalytic activity">
    <reaction evidence="1">
        <text>Hydrolysis of terminal non-reducing beta-D-galactose residues in beta-D-galactosides.</text>
        <dbReference type="EC" id="3.2.1.23"/>
    </reaction>
</comment>
<dbReference type="EC" id="3.2.1.23" evidence="3"/>
<dbReference type="Pfam" id="PF16353">
    <property type="entry name" value="LacZ_4"/>
    <property type="match status" value="1"/>
</dbReference>
<dbReference type="PANTHER" id="PTHR46323">
    <property type="entry name" value="BETA-GALACTOSIDASE"/>
    <property type="match status" value="1"/>
</dbReference>
<dbReference type="InterPro" id="IPR006101">
    <property type="entry name" value="Glyco_hydro_2"/>
</dbReference>
<dbReference type="Pfam" id="PF02929">
    <property type="entry name" value="Bgal_small_N"/>
    <property type="match status" value="1"/>
</dbReference>
<dbReference type="InterPro" id="IPR006104">
    <property type="entry name" value="Glyco_hydro_2_N"/>
</dbReference>
<proteinExistence type="inferred from homology"/>
<dbReference type="Pfam" id="PF02837">
    <property type="entry name" value="Glyco_hydro_2_N"/>
    <property type="match status" value="1"/>
</dbReference>
<dbReference type="SMART" id="SM01038">
    <property type="entry name" value="Bgal_small_N"/>
    <property type="match status" value="1"/>
</dbReference>
<keyword evidence="5" id="KW-0326">Glycosidase</keyword>
<dbReference type="InterPro" id="IPR050347">
    <property type="entry name" value="Bact_Beta-galactosidase"/>
</dbReference>
<dbReference type="InterPro" id="IPR004199">
    <property type="entry name" value="B-gal_small/dom_5"/>
</dbReference>
<dbReference type="Proteomes" id="UP001521184">
    <property type="component" value="Unassembled WGS sequence"/>
</dbReference>
<comment type="similarity">
    <text evidence="2">Belongs to the glycosyl hydrolase 2 family.</text>
</comment>